<name>A0A2P2QXZ2_RHIMU</name>
<protein>
    <submittedName>
        <fullName evidence="1">Uncharacterized protein</fullName>
    </submittedName>
</protein>
<sequence length="42" mass="4960">MVILFTRIIFNITKFFPSAILFLAPTKPKGKLHCSRFWLLYS</sequence>
<proteinExistence type="predicted"/>
<organism evidence="1">
    <name type="scientific">Rhizophora mucronata</name>
    <name type="common">Asiatic mangrove</name>
    <dbReference type="NCBI Taxonomy" id="61149"/>
    <lineage>
        <taxon>Eukaryota</taxon>
        <taxon>Viridiplantae</taxon>
        <taxon>Streptophyta</taxon>
        <taxon>Embryophyta</taxon>
        <taxon>Tracheophyta</taxon>
        <taxon>Spermatophyta</taxon>
        <taxon>Magnoliopsida</taxon>
        <taxon>eudicotyledons</taxon>
        <taxon>Gunneridae</taxon>
        <taxon>Pentapetalae</taxon>
        <taxon>rosids</taxon>
        <taxon>fabids</taxon>
        <taxon>Malpighiales</taxon>
        <taxon>Rhizophoraceae</taxon>
        <taxon>Rhizophora</taxon>
    </lineage>
</organism>
<dbReference type="EMBL" id="GGEC01091260">
    <property type="protein sequence ID" value="MBX71744.1"/>
    <property type="molecule type" value="Transcribed_RNA"/>
</dbReference>
<accession>A0A2P2QXZ2</accession>
<evidence type="ECO:0000313" key="1">
    <source>
        <dbReference type="EMBL" id="MBX71744.1"/>
    </source>
</evidence>
<dbReference type="AlphaFoldDB" id="A0A2P2QXZ2"/>
<reference evidence="1" key="1">
    <citation type="submission" date="2018-02" db="EMBL/GenBank/DDBJ databases">
        <title>Rhizophora mucronata_Transcriptome.</title>
        <authorList>
            <person name="Meera S.P."/>
            <person name="Sreeshan A."/>
            <person name="Augustine A."/>
        </authorList>
    </citation>
    <scope>NUCLEOTIDE SEQUENCE</scope>
    <source>
        <tissue evidence="1">Leaf</tissue>
    </source>
</reference>